<sequence>FSSQAFYISLIAKDGSVFLTETKMFRHRKPPPHAKRFSVVFSVTQRSTKKRSHTGSNPNEIPSARPALTTSALVSSTPPFCSSLCNNRIEKNEHKPVPQTQKRLRFP</sequence>
<proteinExistence type="predicted"/>
<dbReference type="GeneID" id="24410499"/>
<keyword evidence="3" id="KW-1185">Reference proteome</keyword>
<feature type="non-terminal residue" evidence="2">
    <location>
        <position position="1"/>
    </location>
</feature>
<protein>
    <submittedName>
        <fullName evidence="2">Uncharacterized protein</fullName>
    </submittedName>
</protein>
<evidence type="ECO:0000256" key="1">
    <source>
        <dbReference type="SAM" id="MobiDB-lite"/>
    </source>
</evidence>
<accession>E3QGK2</accession>
<dbReference type="AlphaFoldDB" id="E3QGK2"/>
<dbReference type="VEuPathDB" id="FungiDB:GLRG_05134"/>
<gene>
    <name evidence="2" type="ORF">GLRG_05134</name>
</gene>
<dbReference type="HOGENOM" id="CLU_2216077_0_0_1"/>
<dbReference type="Proteomes" id="UP000008782">
    <property type="component" value="Unassembled WGS sequence"/>
</dbReference>
<feature type="region of interest" description="Disordered" evidence="1">
    <location>
        <begin position="44"/>
        <end position="69"/>
    </location>
</feature>
<organism evidence="3">
    <name type="scientific">Colletotrichum graminicola (strain M1.001 / M2 / FGSC 10212)</name>
    <name type="common">Maize anthracnose fungus</name>
    <name type="synonym">Glomerella graminicola</name>
    <dbReference type="NCBI Taxonomy" id="645133"/>
    <lineage>
        <taxon>Eukaryota</taxon>
        <taxon>Fungi</taxon>
        <taxon>Dikarya</taxon>
        <taxon>Ascomycota</taxon>
        <taxon>Pezizomycotina</taxon>
        <taxon>Sordariomycetes</taxon>
        <taxon>Hypocreomycetidae</taxon>
        <taxon>Glomerellales</taxon>
        <taxon>Glomerellaceae</taxon>
        <taxon>Colletotrichum</taxon>
        <taxon>Colletotrichum graminicola species complex</taxon>
    </lineage>
</organism>
<name>E3QGK2_COLGM</name>
<reference evidence="3" key="1">
    <citation type="journal article" date="2012" name="Nat. Genet.">
        <title>Lifestyle transitions in plant pathogenic Colletotrichum fungi deciphered by genome and transcriptome analyses.</title>
        <authorList>
            <person name="O'Connell R.J."/>
            <person name="Thon M.R."/>
            <person name="Hacquard S."/>
            <person name="Amyotte S.G."/>
            <person name="Kleemann J."/>
            <person name="Torres M.F."/>
            <person name="Damm U."/>
            <person name="Buiate E.A."/>
            <person name="Epstein L."/>
            <person name="Alkan N."/>
            <person name="Altmueller J."/>
            <person name="Alvarado-Balderrama L."/>
            <person name="Bauser C.A."/>
            <person name="Becker C."/>
            <person name="Birren B.W."/>
            <person name="Chen Z."/>
            <person name="Choi J."/>
            <person name="Crouch J.A."/>
            <person name="Duvick J.P."/>
            <person name="Farman M.A."/>
            <person name="Gan P."/>
            <person name="Heiman D."/>
            <person name="Henrissat B."/>
            <person name="Howard R.J."/>
            <person name="Kabbage M."/>
            <person name="Koch C."/>
            <person name="Kracher B."/>
            <person name="Kubo Y."/>
            <person name="Law A.D."/>
            <person name="Lebrun M.-H."/>
            <person name="Lee Y.-H."/>
            <person name="Miyara I."/>
            <person name="Moore N."/>
            <person name="Neumann U."/>
            <person name="Nordstroem K."/>
            <person name="Panaccione D.G."/>
            <person name="Panstruga R."/>
            <person name="Place M."/>
            <person name="Proctor R.H."/>
            <person name="Prusky D."/>
            <person name="Rech G."/>
            <person name="Reinhardt R."/>
            <person name="Rollins J.A."/>
            <person name="Rounsley S."/>
            <person name="Schardl C.L."/>
            <person name="Schwartz D.C."/>
            <person name="Shenoy N."/>
            <person name="Shirasu K."/>
            <person name="Sikhakolli U.R."/>
            <person name="Stueber K."/>
            <person name="Sukno S.A."/>
            <person name="Sweigard J.A."/>
            <person name="Takano Y."/>
            <person name="Takahara H."/>
            <person name="Trail F."/>
            <person name="van der Does H.C."/>
            <person name="Voll L.M."/>
            <person name="Will I."/>
            <person name="Young S."/>
            <person name="Zeng Q."/>
            <person name="Zhang J."/>
            <person name="Zhou S."/>
            <person name="Dickman M.B."/>
            <person name="Schulze-Lefert P."/>
            <person name="Ver Loren van Themaat E."/>
            <person name="Ma L.-J."/>
            <person name="Vaillancourt L.J."/>
        </authorList>
    </citation>
    <scope>NUCLEOTIDE SEQUENCE [LARGE SCALE GENOMIC DNA]</scope>
    <source>
        <strain evidence="3">M1.001 / M2 / FGSC 10212</strain>
    </source>
</reference>
<dbReference type="RefSeq" id="XP_008094010.1">
    <property type="nucleotide sequence ID" value="XM_008095819.1"/>
</dbReference>
<dbReference type="EMBL" id="GG697347">
    <property type="protein sequence ID" value="EFQ29990.1"/>
    <property type="molecule type" value="Genomic_DNA"/>
</dbReference>
<evidence type="ECO:0000313" key="3">
    <source>
        <dbReference type="Proteomes" id="UP000008782"/>
    </source>
</evidence>
<evidence type="ECO:0000313" key="2">
    <source>
        <dbReference type="EMBL" id="EFQ29990.1"/>
    </source>
</evidence>